<keyword evidence="1" id="KW-0812">Transmembrane</keyword>
<keyword evidence="1" id="KW-0472">Membrane</keyword>
<dbReference type="AlphaFoldDB" id="A0A5R9FBG6"/>
<dbReference type="OrthoDB" id="2957942at2"/>
<dbReference type="Proteomes" id="UP000308230">
    <property type="component" value="Unassembled WGS sequence"/>
</dbReference>
<keyword evidence="1" id="KW-1133">Transmembrane helix</keyword>
<name>A0A5R9FBG6_9BACL</name>
<accession>A0A5R9FBG6</accession>
<feature type="transmembrane region" description="Helical" evidence="1">
    <location>
        <begin position="7"/>
        <end position="25"/>
    </location>
</feature>
<sequence length="499" mass="57147">MGKKAILLRVISIFVIFGGFILYISNDRAQEPSFKVNEDEFTVFEEKEAMFEEVYKGKASTALAASYGLVKKLDLEFPLIEARRTVSIEQAWYSQEGLFLLYSLELKKEDRNESDIPYLWFDELSFQKEGEKEVRLPVEKSNESIYQNWLTPGVVYKHRIYRGVLVRPDYARVAYDKSQTLWEWGKTDSLALVSPSLQNREKDQTFKLKDISLPIKANLAQKDALETFQINKEIQMDNGQNIRLDSLEMGINSNRLYFTPGENTPPVQTILADFWIPNMASEWDGMYSTDNSVSYDEEGKPYIRLQPFHSKPKKLDMTLQGIEFAGEEGMSFEVSHQMLQKAIELTTHSEVEVDEFVGNVNEMEIFFNGFKNENVSGNNMGETVNIRIKVKNPTGDRFPIWFRNYTSQMENLKHNVVSANDVPIPPEGPIIKISNTKGEIAESFGGMSERGPGEFTQSIIIEKEFLERSDGLKIELLNFPTYVEVKEQAITVPIAATEE</sequence>
<dbReference type="EMBL" id="SWLG01000004">
    <property type="protein sequence ID" value="TLS38233.1"/>
    <property type="molecule type" value="Genomic_DNA"/>
</dbReference>
<keyword evidence="3" id="KW-1185">Reference proteome</keyword>
<protein>
    <recommendedName>
        <fullName evidence="4">DUF4179 domain-containing protein</fullName>
    </recommendedName>
</protein>
<gene>
    <name evidence="2" type="ORF">FCL54_06775</name>
</gene>
<organism evidence="2 3">
    <name type="scientific">Exobacillus caeni</name>
    <dbReference type="NCBI Taxonomy" id="2574798"/>
    <lineage>
        <taxon>Bacteria</taxon>
        <taxon>Bacillati</taxon>
        <taxon>Bacillota</taxon>
        <taxon>Bacilli</taxon>
        <taxon>Bacillales</taxon>
        <taxon>Guptibacillaceae</taxon>
        <taxon>Exobacillus</taxon>
    </lineage>
</organism>
<comment type="caution">
    <text evidence="2">The sequence shown here is derived from an EMBL/GenBank/DDBJ whole genome shotgun (WGS) entry which is preliminary data.</text>
</comment>
<evidence type="ECO:0000256" key="1">
    <source>
        <dbReference type="SAM" id="Phobius"/>
    </source>
</evidence>
<evidence type="ECO:0000313" key="3">
    <source>
        <dbReference type="Proteomes" id="UP000308230"/>
    </source>
</evidence>
<reference evidence="2 3" key="1">
    <citation type="submission" date="2019-04" db="EMBL/GenBank/DDBJ databases">
        <title>Bacillus caeni sp. nov., a bacterium isolated from mangrove sediment.</title>
        <authorList>
            <person name="Huang H."/>
            <person name="Mo K."/>
            <person name="Hu Y."/>
        </authorList>
    </citation>
    <scope>NUCLEOTIDE SEQUENCE [LARGE SCALE GENOMIC DNA]</scope>
    <source>
        <strain evidence="2 3">HB172195</strain>
    </source>
</reference>
<evidence type="ECO:0008006" key="4">
    <source>
        <dbReference type="Google" id="ProtNLM"/>
    </source>
</evidence>
<dbReference type="RefSeq" id="WP_138124602.1">
    <property type="nucleotide sequence ID" value="NZ_SWLG01000004.1"/>
</dbReference>
<evidence type="ECO:0000313" key="2">
    <source>
        <dbReference type="EMBL" id="TLS38233.1"/>
    </source>
</evidence>
<proteinExistence type="predicted"/>